<dbReference type="PANTHER" id="PTHR21301">
    <property type="entry name" value="REVERSE TRANSCRIPTASE"/>
    <property type="match status" value="1"/>
</dbReference>
<dbReference type="Proteomes" id="UP001159428">
    <property type="component" value="Unassembled WGS sequence"/>
</dbReference>
<dbReference type="EMBL" id="CALNXJ010000060">
    <property type="protein sequence ID" value="CAH3156184.1"/>
    <property type="molecule type" value="Genomic_DNA"/>
</dbReference>
<dbReference type="InterPro" id="IPR000477">
    <property type="entry name" value="RT_dom"/>
</dbReference>
<feature type="domain" description="Reverse transcriptase" evidence="1">
    <location>
        <begin position="1"/>
        <end position="164"/>
    </location>
</feature>
<comment type="caution">
    <text evidence="2">The sequence shown here is derived from an EMBL/GenBank/DDBJ whole genome shotgun (WGS) entry which is preliminary data.</text>
</comment>
<reference evidence="2 3" key="1">
    <citation type="submission" date="2022-05" db="EMBL/GenBank/DDBJ databases">
        <authorList>
            <consortium name="Genoscope - CEA"/>
            <person name="William W."/>
        </authorList>
    </citation>
    <scope>NUCLEOTIDE SEQUENCE [LARGE SCALE GENOMIC DNA]</scope>
</reference>
<dbReference type="PROSITE" id="PS50878">
    <property type="entry name" value="RT_POL"/>
    <property type="match status" value="1"/>
</dbReference>
<sequence length="321" mass="36771">MLLNVPARKRSASDLTTNKALPYPCSLDVVSLNTTIPMQEAITNINLSKQDVSDLLQVMLNNMYFSFRDQVFRQREGSPMGSSISGILAILFMDKLETNALSSQLMRSPSKRYVDDIYRQTTNEETADRFHHIINNVHPNLKFEIEKPETTPSGLSLLLFDFKVTISKDGNSSFEFYKKPAKNPYSSTINHLFLPNPNSTSFATNENTSRTDAPQIHLQQNTFDDFLCLNGYPENSIEQTKQSKNPQRNPQPANTEWSYLKIPYISEQLNHKITNIFRKENIPVRIAHKSYMLRQALSYTPKARKCTRDKCLISNTGFCLR</sequence>
<protein>
    <recommendedName>
        <fullName evidence="1">Reverse transcriptase domain-containing protein</fullName>
    </recommendedName>
</protein>
<name>A0AAU9XUD6_9CNID</name>
<evidence type="ECO:0000259" key="1">
    <source>
        <dbReference type="PROSITE" id="PS50878"/>
    </source>
</evidence>
<keyword evidence="3" id="KW-1185">Reference proteome</keyword>
<dbReference type="Gene3D" id="3.10.10.20">
    <property type="match status" value="1"/>
</dbReference>
<dbReference type="Gene3D" id="1.10.10.2210">
    <property type="match status" value="1"/>
</dbReference>
<gene>
    <name evidence="2" type="ORF">PMEA_00029348</name>
</gene>
<dbReference type="PANTHER" id="PTHR21301:SF10">
    <property type="entry name" value="REVERSE TRANSCRIPTASE DOMAIN-CONTAINING PROTEIN"/>
    <property type="match status" value="1"/>
</dbReference>
<dbReference type="AlphaFoldDB" id="A0AAU9XUD6"/>
<evidence type="ECO:0000313" key="3">
    <source>
        <dbReference type="Proteomes" id="UP001159428"/>
    </source>
</evidence>
<evidence type="ECO:0000313" key="2">
    <source>
        <dbReference type="EMBL" id="CAH3156184.1"/>
    </source>
</evidence>
<accession>A0AAU9XUD6</accession>
<organism evidence="2 3">
    <name type="scientific">Pocillopora meandrina</name>
    <dbReference type="NCBI Taxonomy" id="46732"/>
    <lineage>
        <taxon>Eukaryota</taxon>
        <taxon>Metazoa</taxon>
        <taxon>Cnidaria</taxon>
        <taxon>Anthozoa</taxon>
        <taxon>Hexacorallia</taxon>
        <taxon>Scleractinia</taxon>
        <taxon>Astrocoeniina</taxon>
        <taxon>Pocilloporidae</taxon>
        <taxon>Pocillopora</taxon>
    </lineage>
</organism>
<dbReference type="Gene3D" id="3.30.70.2630">
    <property type="match status" value="1"/>
</dbReference>
<proteinExistence type="predicted"/>